<evidence type="ECO:0000313" key="3">
    <source>
        <dbReference type="Proteomes" id="UP000067206"/>
    </source>
</evidence>
<organism evidence="2 3">
    <name type="scientific">Bifidobacterium longum subsp. infantis</name>
    <dbReference type="NCBI Taxonomy" id="1682"/>
    <lineage>
        <taxon>Bacteria</taxon>
        <taxon>Bacillati</taxon>
        <taxon>Actinomycetota</taxon>
        <taxon>Actinomycetes</taxon>
        <taxon>Bifidobacteriales</taxon>
        <taxon>Bifidobacteriaceae</taxon>
        <taxon>Bifidobacterium</taxon>
    </lineage>
</organism>
<evidence type="ECO:0000313" key="2">
    <source>
        <dbReference type="EMBL" id="ALE10390.1"/>
    </source>
</evidence>
<dbReference type="Proteomes" id="UP000067206">
    <property type="component" value="Chromosome"/>
</dbReference>
<sequence>MDIAGGDGAGEIRTPASSGSLMDSRVPVNQTDGSREERK</sequence>
<feature type="compositionally biased region" description="Polar residues" evidence="1">
    <location>
        <begin position="15"/>
        <end position="32"/>
    </location>
</feature>
<gene>
    <name evidence="2" type="ORF">RY67_2409</name>
</gene>
<evidence type="ECO:0000256" key="1">
    <source>
        <dbReference type="SAM" id="MobiDB-lite"/>
    </source>
</evidence>
<feature type="region of interest" description="Disordered" evidence="1">
    <location>
        <begin position="1"/>
        <end position="39"/>
    </location>
</feature>
<protein>
    <submittedName>
        <fullName evidence="2">Uncharacterized protein</fullName>
    </submittedName>
</protein>
<name>A0A0M5KVQ5_BIFLI</name>
<proteinExistence type="predicted"/>
<dbReference type="PATRIC" id="fig|1682.24.peg.2348"/>
<accession>A0A0M5KVQ5</accession>
<reference evidence="2 3" key="1">
    <citation type="submission" date="2014-12" db="EMBL/GenBank/DDBJ databases">
        <title>Complete genome sequence of Bifidobacterium longum subsp. infantis BT1.</title>
        <authorList>
            <person name="Kim J.F."/>
            <person name="Kwak M.-J."/>
        </authorList>
    </citation>
    <scope>NUCLEOTIDE SEQUENCE [LARGE SCALE GENOMIC DNA]</scope>
    <source>
        <strain evidence="2 3">BT1</strain>
    </source>
</reference>
<dbReference type="AlphaFoldDB" id="A0A0M5KVQ5"/>
<dbReference type="EMBL" id="CP010411">
    <property type="protein sequence ID" value="ALE10390.1"/>
    <property type="molecule type" value="Genomic_DNA"/>
</dbReference>